<keyword evidence="6" id="KW-0028">Amino-acid biosynthesis</keyword>
<keyword evidence="4" id="KW-0963">Cytoplasm</keyword>
<name>A0A1M5XSJ3_9VIBR</name>
<dbReference type="GO" id="GO:0003700">
    <property type="term" value="F:DNA-binding transcription factor activity"/>
    <property type="evidence" value="ECO:0007669"/>
    <property type="project" value="InterPro"/>
</dbReference>
<evidence type="ECO:0000256" key="9">
    <source>
        <dbReference type="ARBA" id="ARBA00023159"/>
    </source>
</evidence>
<dbReference type="PANTHER" id="PTHR30126:SF25">
    <property type="entry name" value="HTH-TYPE TRANSCRIPTIONAL REGULATOR METR"/>
    <property type="match status" value="1"/>
</dbReference>
<evidence type="ECO:0000313" key="13">
    <source>
        <dbReference type="EMBL" id="SHI02662.1"/>
    </source>
</evidence>
<dbReference type="PRINTS" id="PR00039">
    <property type="entry name" value="HTHLYSR"/>
</dbReference>
<evidence type="ECO:0000256" key="6">
    <source>
        <dbReference type="ARBA" id="ARBA00022605"/>
    </source>
</evidence>
<dbReference type="CDD" id="cd08441">
    <property type="entry name" value="PBP2_MetR"/>
    <property type="match status" value="1"/>
</dbReference>
<dbReference type="Proteomes" id="UP000184608">
    <property type="component" value="Unassembled WGS sequence"/>
</dbReference>
<dbReference type="Gene3D" id="3.40.190.10">
    <property type="entry name" value="Periplasmic binding protein-like II"/>
    <property type="match status" value="2"/>
</dbReference>
<keyword evidence="14" id="KW-1185">Reference proteome</keyword>
<dbReference type="InterPro" id="IPR036388">
    <property type="entry name" value="WH-like_DNA-bd_sf"/>
</dbReference>
<protein>
    <recommendedName>
        <fullName evidence="3">HTH-type transcriptional regulator MetR</fullName>
    </recommendedName>
</protein>
<evidence type="ECO:0000256" key="8">
    <source>
        <dbReference type="ARBA" id="ARBA00023125"/>
    </source>
</evidence>
<keyword evidence="7" id="KW-0805">Transcription regulation</keyword>
<dbReference type="GO" id="GO:0009086">
    <property type="term" value="P:methionine biosynthetic process"/>
    <property type="evidence" value="ECO:0007669"/>
    <property type="project" value="UniProtKB-KW"/>
</dbReference>
<evidence type="ECO:0000256" key="10">
    <source>
        <dbReference type="ARBA" id="ARBA00023163"/>
    </source>
</evidence>
<evidence type="ECO:0000256" key="11">
    <source>
        <dbReference type="ARBA" id="ARBA00023167"/>
    </source>
</evidence>
<dbReference type="PANTHER" id="PTHR30126">
    <property type="entry name" value="HTH-TYPE TRANSCRIPTIONAL REGULATOR"/>
    <property type="match status" value="1"/>
</dbReference>
<evidence type="ECO:0000256" key="2">
    <source>
        <dbReference type="ARBA" id="ARBA00009437"/>
    </source>
</evidence>
<dbReference type="GO" id="GO:0005737">
    <property type="term" value="C:cytoplasm"/>
    <property type="evidence" value="ECO:0007669"/>
    <property type="project" value="UniProtKB-SubCell"/>
</dbReference>
<evidence type="ECO:0000259" key="12">
    <source>
        <dbReference type="PROSITE" id="PS50931"/>
    </source>
</evidence>
<feature type="domain" description="HTH lysR-type" evidence="12">
    <location>
        <begin position="2"/>
        <end position="59"/>
    </location>
</feature>
<dbReference type="STRING" id="1216006.VA7868_01287"/>
<evidence type="ECO:0000256" key="3">
    <source>
        <dbReference type="ARBA" id="ARBA00019365"/>
    </source>
</evidence>
<dbReference type="Pfam" id="PF00126">
    <property type="entry name" value="HTH_1"/>
    <property type="match status" value="1"/>
</dbReference>
<dbReference type="RefSeq" id="WP_073603035.1">
    <property type="nucleotide sequence ID" value="NZ_FQXZ01000013.1"/>
</dbReference>
<comment type="similarity">
    <text evidence="2">Belongs to the LysR transcriptional regulatory family.</text>
</comment>
<organism evidence="13 14">
    <name type="scientific">Vibrio aerogenes CECT 7868</name>
    <dbReference type="NCBI Taxonomy" id="1216006"/>
    <lineage>
        <taxon>Bacteria</taxon>
        <taxon>Pseudomonadati</taxon>
        <taxon>Pseudomonadota</taxon>
        <taxon>Gammaproteobacteria</taxon>
        <taxon>Vibrionales</taxon>
        <taxon>Vibrionaceae</taxon>
        <taxon>Vibrio</taxon>
    </lineage>
</organism>
<evidence type="ECO:0000313" key="14">
    <source>
        <dbReference type="Proteomes" id="UP000184608"/>
    </source>
</evidence>
<evidence type="ECO:0000256" key="1">
    <source>
        <dbReference type="ARBA" id="ARBA00004496"/>
    </source>
</evidence>
<dbReference type="InterPro" id="IPR036390">
    <property type="entry name" value="WH_DNA-bd_sf"/>
</dbReference>
<comment type="subcellular location">
    <subcellularLocation>
        <location evidence="1">Cytoplasm</location>
    </subcellularLocation>
</comment>
<dbReference type="SUPFAM" id="SSF46785">
    <property type="entry name" value="Winged helix' DNA-binding domain"/>
    <property type="match status" value="1"/>
</dbReference>
<dbReference type="PROSITE" id="PS50931">
    <property type="entry name" value="HTH_LYSR"/>
    <property type="match status" value="1"/>
</dbReference>
<dbReference type="FunFam" id="1.10.10.10:FF:000247">
    <property type="entry name" value="HTH-type transcriptional regulator MetR"/>
    <property type="match status" value="1"/>
</dbReference>
<keyword evidence="10" id="KW-0804">Transcription</keyword>
<reference evidence="13 14" key="1">
    <citation type="submission" date="2016-11" db="EMBL/GenBank/DDBJ databases">
        <authorList>
            <person name="Jaros S."/>
            <person name="Januszkiewicz K."/>
            <person name="Wedrychowicz H."/>
        </authorList>
    </citation>
    <scope>NUCLEOTIDE SEQUENCE [LARGE SCALE GENOMIC DNA]</scope>
    <source>
        <strain evidence="13 14">CECT 7868</strain>
    </source>
</reference>
<keyword evidence="5" id="KW-0678">Repressor</keyword>
<gene>
    <name evidence="13" type="primary">gltR_1</name>
    <name evidence="13" type="ORF">VA7868_01287</name>
</gene>
<dbReference type="SUPFAM" id="SSF53850">
    <property type="entry name" value="Periplasmic binding protein-like II"/>
    <property type="match status" value="1"/>
</dbReference>
<sequence length="311" mass="35187">MIEIKHLRTLVSLRDTGSLTATATALHLTQSALSHQIKDLESRIGGQLFLRKTRPVRFTPEGEILLRLADEILPKVTRAEHEVAGLKEDINGRLHMAIECHSCFQWLMPAIREYQVAWPQVELDFSSGFGFDPLPALLAGELDLVITSDILPRSEVHYEPLFDFEMRLVTAINHPLAGRTHIEPADLADQTMLTYPVQKQRLDVYKHFLQPDHVEPVRWKQADNTLMLVQMVSAGLGVAALPNWAISEFSRQKLITSLPLGDKGLWRRLFAAIRNSEKEKRYIQSFFSVARQQCKAHLDGVKIASLGNRDG</sequence>
<dbReference type="AlphaFoldDB" id="A0A1M5XSJ3"/>
<dbReference type="GO" id="GO:0000976">
    <property type="term" value="F:transcription cis-regulatory region binding"/>
    <property type="evidence" value="ECO:0007669"/>
    <property type="project" value="TreeGrafter"/>
</dbReference>
<dbReference type="InterPro" id="IPR005119">
    <property type="entry name" value="LysR_subst-bd"/>
</dbReference>
<accession>A0A1M5XSJ3</accession>
<evidence type="ECO:0000256" key="4">
    <source>
        <dbReference type="ARBA" id="ARBA00022490"/>
    </source>
</evidence>
<keyword evidence="9" id="KW-0010">Activator</keyword>
<dbReference type="NCBIfam" id="NF011950">
    <property type="entry name" value="PRK15421.1"/>
    <property type="match status" value="1"/>
</dbReference>
<dbReference type="OrthoDB" id="155872at2"/>
<evidence type="ECO:0000256" key="7">
    <source>
        <dbReference type="ARBA" id="ARBA00023015"/>
    </source>
</evidence>
<dbReference type="InterPro" id="IPR037406">
    <property type="entry name" value="MetR_PBP2"/>
</dbReference>
<evidence type="ECO:0000256" key="5">
    <source>
        <dbReference type="ARBA" id="ARBA00022491"/>
    </source>
</evidence>
<keyword evidence="8" id="KW-0238">DNA-binding</keyword>
<dbReference type="EMBL" id="FQXZ01000013">
    <property type="protein sequence ID" value="SHI02662.1"/>
    <property type="molecule type" value="Genomic_DNA"/>
</dbReference>
<dbReference type="Pfam" id="PF03466">
    <property type="entry name" value="LysR_substrate"/>
    <property type="match status" value="1"/>
</dbReference>
<dbReference type="InterPro" id="IPR000847">
    <property type="entry name" value="LysR_HTH_N"/>
</dbReference>
<keyword evidence="11" id="KW-0486">Methionine biosynthesis</keyword>
<dbReference type="Gene3D" id="1.10.10.10">
    <property type="entry name" value="Winged helix-like DNA-binding domain superfamily/Winged helix DNA-binding domain"/>
    <property type="match status" value="1"/>
</dbReference>
<proteinExistence type="inferred from homology"/>